<accession>A0A316WL97</accession>
<keyword evidence="3" id="KW-1185">Reference proteome</keyword>
<reference evidence="2 3" key="1">
    <citation type="submission" date="2018-04" db="EMBL/GenBank/DDBJ databases">
        <title>Draft Genome Sequence of Phosphate-Solubilizing Chryseobacterium sp. ISE14 that is a Biocontrol and Plant Growth-Promoting Rhizobacterium Isolated from Cucumber.</title>
        <authorList>
            <person name="Jeong J.-J."/>
            <person name="Sang M.K."/>
            <person name="Choi I.-G."/>
            <person name="Kim K.D."/>
        </authorList>
    </citation>
    <scope>NUCLEOTIDE SEQUENCE [LARGE SCALE GENOMIC DNA]</scope>
    <source>
        <strain evidence="2 3">ISE14</strain>
    </source>
</reference>
<feature type="compositionally biased region" description="Basic and acidic residues" evidence="1">
    <location>
        <begin position="114"/>
        <end position="124"/>
    </location>
</feature>
<comment type="caution">
    <text evidence="2">The sequence shown here is derived from an EMBL/GenBank/DDBJ whole genome shotgun (WGS) entry which is preliminary data.</text>
</comment>
<gene>
    <name evidence="2" type="ORF">C1631_023180</name>
</gene>
<dbReference type="RefSeq" id="WP_165828367.1">
    <property type="nucleotide sequence ID" value="NZ_PPED02000023.1"/>
</dbReference>
<feature type="region of interest" description="Disordered" evidence="1">
    <location>
        <begin position="113"/>
        <end position="140"/>
    </location>
</feature>
<proteinExistence type="predicted"/>
<dbReference type="EMBL" id="PPED02000023">
    <property type="protein sequence ID" value="PWN59948.1"/>
    <property type="molecule type" value="Genomic_DNA"/>
</dbReference>
<evidence type="ECO:0000256" key="1">
    <source>
        <dbReference type="SAM" id="MobiDB-lite"/>
    </source>
</evidence>
<feature type="non-terminal residue" evidence="2">
    <location>
        <position position="1"/>
    </location>
</feature>
<dbReference type="Proteomes" id="UP000236594">
    <property type="component" value="Unassembled WGS sequence"/>
</dbReference>
<evidence type="ECO:0000313" key="3">
    <source>
        <dbReference type="Proteomes" id="UP000236594"/>
    </source>
</evidence>
<name>A0A316WL97_9FLAO</name>
<protein>
    <submittedName>
        <fullName evidence="2">Uncharacterized protein</fullName>
    </submittedName>
</protein>
<dbReference type="AlphaFoldDB" id="A0A316WL97"/>
<organism evidence="2 3">
    <name type="scientific">Chryseobacterium phosphatilyticum</name>
    <dbReference type="NCBI Taxonomy" id="475075"/>
    <lineage>
        <taxon>Bacteria</taxon>
        <taxon>Pseudomonadati</taxon>
        <taxon>Bacteroidota</taxon>
        <taxon>Flavobacteriia</taxon>
        <taxon>Flavobacteriales</taxon>
        <taxon>Weeksellaceae</taxon>
        <taxon>Chryseobacterium group</taxon>
        <taxon>Chryseobacterium</taxon>
    </lineage>
</organism>
<sequence>GIEKPRRTRSTDKTQTWIKKFSDYLADQKALLKTVEQKPDQAKKTRGKRNKTHTFWSDDRKLFVFEPRYGTKQVNVRPGMNQVTAVSVDEMQVRIDKLVQLTKNGDLNAALEEAAARPARDKVAPAEGESVTPAKGKAKA</sequence>
<evidence type="ECO:0000313" key="2">
    <source>
        <dbReference type="EMBL" id="PWN59948.1"/>
    </source>
</evidence>